<dbReference type="PIR" id="PQ0537">
    <property type="entry name" value="PQ0537"/>
</dbReference>
<protein>
    <submittedName>
        <fullName evidence="2">Arylhydroxamic acid N,O-acetyltransferase</fullName>
        <ecNumber evidence="2">2.3.1.-</ecNumber>
    </submittedName>
</protein>
<dbReference type="AlphaFoldDB" id="Q7M064"/>
<evidence type="ECO:0000256" key="1">
    <source>
        <dbReference type="SAM" id="MobiDB-lite"/>
    </source>
</evidence>
<feature type="compositionally biased region" description="Polar residues" evidence="1">
    <location>
        <begin position="1"/>
        <end position="12"/>
    </location>
</feature>
<name>Q7M064_MESAU</name>
<reference evidence="2" key="1">
    <citation type="journal article" date="1992" name="Chem. Pharm. Bull.">
        <title>Purification and characterization of hamster hepatic microsomal N,O-acetyltransferase.</title>
        <authorList>
            <person name="Sone T."/>
            <person name="Yamaguchi T."/>
            <person name="Isobe M."/>
            <person name="Takabatake E."/>
            <person name="Adachi T."/>
            <person name="Hirano K."/>
            <person name="Wang C.Y."/>
        </authorList>
    </citation>
    <scope>PROTEIN SEQUENCE</scope>
</reference>
<dbReference type="ESTHER" id="mesau-cxest2">
    <property type="family name" value="Carb_B_Chordata"/>
</dbReference>
<organism evidence="2">
    <name type="scientific">Mesocricetus auratus</name>
    <name type="common">Golden hamster</name>
    <dbReference type="NCBI Taxonomy" id="10036"/>
    <lineage>
        <taxon>Eukaryota</taxon>
        <taxon>Metazoa</taxon>
        <taxon>Chordata</taxon>
        <taxon>Craniata</taxon>
        <taxon>Vertebrata</taxon>
        <taxon>Euteleostomi</taxon>
        <taxon>Mammalia</taxon>
        <taxon>Eutheria</taxon>
        <taxon>Euarchontoglires</taxon>
        <taxon>Glires</taxon>
        <taxon>Rodentia</taxon>
        <taxon>Myomorpha</taxon>
        <taxon>Muroidea</taxon>
        <taxon>Cricetidae</taxon>
        <taxon>Cricetinae</taxon>
        <taxon>Mesocricetus</taxon>
    </lineage>
</organism>
<dbReference type="EC" id="2.3.1.-" evidence="2"/>
<accession>Q7M064</accession>
<keyword id="KW-0903">Direct protein sequencing</keyword>
<proteinExistence type="evidence at protein level"/>
<feature type="non-terminal residue" evidence="2">
    <location>
        <position position="20"/>
    </location>
</feature>
<feature type="non-terminal residue" evidence="2">
    <location>
        <position position="1"/>
    </location>
</feature>
<sequence length="20" mass="2199">DSPSPIRNTHTGQVRGLVHK</sequence>
<evidence type="ECO:0000313" key="2">
    <source>
        <dbReference type="PIR" id="PQ0537"/>
    </source>
</evidence>
<feature type="region of interest" description="Disordered" evidence="1">
    <location>
        <begin position="1"/>
        <end position="20"/>
    </location>
</feature>